<dbReference type="RefSeq" id="XP_014144272.1">
    <property type="nucleotide sequence ID" value="XM_014288797.1"/>
</dbReference>
<reference evidence="1 2" key="1">
    <citation type="submission" date="2011-02" db="EMBL/GenBank/DDBJ databases">
        <title>The Genome Sequence of Sphaeroforma arctica JP610.</title>
        <authorList>
            <consortium name="The Broad Institute Genome Sequencing Platform"/>
            <person name="Russ C."/>
            <person name="Cuomo C."/>
            <person name="Young S.K."/>
            <person name="Zeng Q."/>
            <person name="Gargeya S."/>
            <person name="Alvarado L."/>
            <person name="Berlin A."/>
            <person name="Chapman S.B."/>
            <person name="Chen Z."/>
            <person name="Freedman E."/>
            <person name="Gellesch M."/>
            <person name="Goldberg J."/>
            <person name="Griggs A."/>
            <person name="Gujja S."/>
            <person name="Heilman E."/>
            <person name="Heiman D."/>
            <person name="Howarth C."/>
            <person name="Mehta T."/>
            <person name="Neiman D."/>
            <person name="Pearson M."/>
            <person name="Roberts A."/>
            <person name="Saif S."/>
            <person name="Shea T."/>
            <person name="Shenoy N."/>
            <person name="Sisk P."/>
            <person name="Stolte C."/>
            <person name="Sykes S."/>
            <person name="White J."/>
            <person name="Yandava C."/>
            <person name="Burger G."/>
            <person name="Gray M.W."/>
            <person name="Holland P.W.H."/>
            <person name="King N."/>
            <person name="Lang F.B.F."/>
            <person name="Roger A.J."/>
            <person name="Ruiz-Trillo I."/>
            <person name="Haas B."/>
            <person name="Nusbaum C."/>
            <person name="Birren B."/>
        </authorList>
    </citation>
    <scope>NUCLEOTIDE SEQUENCE [LARGE SCALE GENOMIC DNA]</scope>
    <source>
        <strain evidence="1 2">JP610</strain>
    </source>
</reference>
<evidence type="ECO:0000313" key="1">
    <source>
        <dbReference type="EMBL" id="KNC70370.1"/>
    </source>
</evidence>
<evidence type="ECO:0000313" key="2">
    <source>
        <dbReference type="Proteomes" id="UP000054560"/>
    </source>
</evidence>
<keyword evidence="2" id="KW-1185">Reference proteome</keyword>
<dbReference type="EMBL" id="KQ251360">
    <property type="protein sequence ID" value="KNC70370.1"/>
    <property type="molecule type" value="Genomic_DNA"/>
</dbReference>
<feature type="non-terminal residue" evidence="1">
    <location>
        <position position="67"/>
    </location>
</feature>
<sequence length="67" mass="7075">MQSLSAAKSQGPASFLVEVDGLERSVILGLNIEADVDTFVEGIVQVRYLYSWCPTPGAGTTNSVDNG</sequence>
<protein>
    <submittedName>
        <fullName evidence="1">Uncharacterized protein</fullName>
    </submittedName>
</protein>
<accession>A0A0L0F0W8</accession>
<dbReference type="GeneID" id="25917607"/>
<dbReference type="AlphaFoldDB" id="A0A0L0F0W8"/>
<proteinExistence type="predicted"/>
<organism evidence="1 2">
    <name type="scientific">Sphaeroforma arctica JP610</name>
    <dbReference type="NCBI Taxonomy" id="667725"/>
    <lineage>
        <taxon>Eukaryota</taxon>
        <taxon>Ichthyosporea</taxon>
        <taxon>Ichthyophonida</taxon>
        <taxon>Sphaeroforma</taxon>
    </lineage>
</organism>
<gene>
    <name evidence="1" type="ORF">SARC_17103</name>
</gene>
<dbReference type="Proteomes" id="UP000054560">
    <property type="component" value="Unassembled WGS sequence"/>
</dbReference>
<name>A0A0L0F0W8_9EUKA</name>